<name>A0AA97P1U2_PYRO3</name>
<reference evidence="2" key="1">
    <citation type="journal article" date="2012" name="PLoS Genet.">
        <title>Comparative analysis of the genomes of two field isolates of the rice blast fungus Magnaporthe oryzae.</title>
        <authorList>
            <person name="Xue M."/>
            <person name="Yang J."/>
            <person name="Li Z."/>
            <person name="Hu S."/>
            <person name="Yao N."/>
            <person name="Dean R.A."/>
            <person name="Zhao W."/>
            <person name="Shen M."/>
            <person name="Zhang H."/>
            <person name="Li C."/>
            <person name="Liu L."/>
            <person name="Cao L."/>
            <person name="Xu X."/>
            <person name="Xing Y."/>
            <person name="Hsiang T."/>
            <person name="Zhang Z."/>
            <person name="Xu J.R."/>
            <person name="Peng Y.L."/>
        </authorList>
    </citation>
    <scope>NUCLEOTIDE SEQUENCE</scope>
    <source>
        <strain evidence="2">Y34</strain>
    </source>
</reference>
<dbReference type="Gene3D" id="3.90.660.10">
    <property type="match status" value="1"/>
</dbReference>
<dbReference type="EMBL" id="JH792955">
    <property type="protein sequence ID" value="ELQ40390.1"/>
    <property type="molecule type" value="Genomic_DNA"/>
</dbReference>
<feature type="domain" description="Amine oxidase" evidence="1">
    <location>
        <begin position="290"/>
        <end position="772"/>
    </location>
</feature>
<dbReference type="SUPFAM" id="SSF51905">
    <property type="entry name" value="FAD/NAD(P)-binding domain"/>
    <property type="match status" value="1"/>
</dbReference>
<dbReference type="InterPro" id="IPR050281">
    <property type="entry name" value="Flavin_monoamine_oxidase"/>
</dbReference>
<dbReference type="Gene3D" id="1.20.1440.240">
    <property type="match status" value="1"/>
</dbReference>
<proteinExistence type="predicted"/>
<dbReference type="SUPFAM" id="SSF54373">
    <property type="entry name" value="FAD-linked reductases, C-terminal domain"/>
    <property type="match status" value="1"/>
</dbReference>
<organism evidence="2">
    <name type="scientific">Pyricularia oryzae (strain Y34)</name>
    <name type="common">Rice blast fungus</name>
    <name type="synonym">Magnaporthe oryzae</name>
    <dbReference type="NCBI Taxonomy" id="1143189"/>
    <lineage>
        <taxon>Eukaryota</taxon>
        <taxon>Fungi</taxon>
        <taxon>Dikarya</taxon>
        <taxon>Ascomycota</taxon>
        <taxon>Pezizomycotina</taxon>
        <taxon>Sordariomycetes</taxon>
        <taxon>Sordariomycetidae</taxon>
        <taxon>Magnaporthales</taxon>
        <taxon>Pyriculariaceae</taxon>
        <taxon>Pyricularia</taxon>
    </lineage>
</organism>
<dbReference type="GO" id="GO:0001716">
    <property type="term" value="F:L-amino-acid oxidase activity"/>
    <property type="evidence" value="ECO:0007669"/>
    <property type="project" value="TreeGrafter"/>
</dbReference>
<evidence type="ECO:0000313" key="2">
    <source>
        <dbReference type="EMBL" id="ELQ40390.1"/>
    </source>
</evidence>
<dbReference type="Proteomes" id="UP000011086">
    <property type="component" value="Unassembled WGS sequence"/>
</dbReference>
<dbReference type="PANTHER" id="PTHR10742:SF382">
    <property type="entry name" value="AMINE OXIDASE DOMAIN-CONTAINING PROTEIN"/>
    <property type="match status" value="1"/>
</dbReference>
<dbReference type="InterPro" id="IPR002937">
    <property type="entry name" value="Amino_oxidase"/>
</dbReference>
<dbReference type="Pfam" id="PF01593">
    <property type="entry name" value="Amino_oxidase"/>
    <property type="match status" value="1"/>
</dbReference>
<gene>
    <name evidence="2" type="ORF">OOU_Y34scaffold00445g12</name>
</gene>
<dbReference type="PANTHER" id="PTHR10742">
    <property type="entry name" value="FLAVIN MONOAMINE OXIDASE"/>
    <property type="match status" value="1"/>
</dbReference>
<dbReference type="AlphaFoldDB" id="A0AA97P1U2"/>
<protein>
    <submittedName>
        <fullName evidence="2">L-amino-acid oxidase</fullName>
    </submittedName>
</protein>
<dbReference type="GO" id="GO:0009063">
    <property type="term" value="P:amino acid catabolic process"/>
    <property type="evidence" value="ECO:0007669"/>
    <property type="project" value="TreeGrafter"/>
</dbReference>
<dbReference type="Gene3D" id="3.50.50.60">
    <property type="entry name" value="FAD/NAD(P)-binding domain"/>
    <property type="match status" value="1"/>
</dbReference>
<sequence length="819" mass="89261">MHGFLSSAFSNVHFARVHLHSLGRAANSLGSIWIHIRTNTSPTRRLQRSALLWMPVREADDILGGSSSLAITRMHYQGDDCDDGTAVFFPGENVGSRLSAQPILTAASSQNSIMKAVLVTALFGQLARSSPRPVLPVDIDTKAALNSRLANVYLSSRSAESAPAGALTYTYGECTSESHQDAHHVIATASGPTSSGESRLAWSIPEDAKSGGCISAWDSAGRLVGRSGPQTMHPSRSRKAKRGIVMSQTDGFDTLGPWFDGVAHLEAKSLSVVDAEAAKASKVGIVGAGMSGLMTYLVLTQAGMKNLEIIEASSRLGGRVHTAYLSGGPSGFQNGTFSYQEMGPMRFPATIELNNQTLNISDHQLVFDLAEEMNRLNGHSKNLSIDFIPWYQSSQQGLSYKNSIKLPSGIAPTLAEVAQNASLRVDLEMDDSTAALSAKVDALETNEEFYAEIAKNMHKAHSDFIHNKVPGEFGGRWSEFGYMVNYLNQTLNDTSMVVGSGSSDFWDTLYEGMYFTASSYKTVNGGLNRIPESFHPLVDNATTLGRKIERVQRDKATGKVTLQWRDSFKDAQFKSSTYDYAVLGVPFSVLKNWRFSPPLIGTIANAIAQVPYNGACKIALEFSERFWETKLPNPIYGSCSTTTDIPGIGSICYPSYDINGTGPASILASYISSDQFGIRMASLSEEEHVQYVLDAMLEIHGPAAEGLYTGKYNRKCWYQDPLESGSWASPLAGQHELFIPEYFKTHDGVIFVGEHTSYTHAWISSALESGIRGGVQLLLELGLVDEAKAVVDKWMARWIEIDVCQGEATRNEQDIYGRT</sequence>
<evidence type="ECO:0000259" key="1">
    <source>
        <dbReference type="Pfam" id="PF01593"/>
    </source>
</evidence>
<dbReference type="InterPro" id="IPR036188">
    <property type="entry name" value="FAD/NAD-bd_sf"/>
</dbReference>
<accession>A0AA97P1U2</accession>